<dbReference type="Pfam" id="PF12682">
    <property type="entry name" value="Flavodoxin_4"/>
    <property type="match status" value="1"/>
</dbReference>
<dbReference type="PROSITE" id="PS50902">
    <property type="entry name" value="FLAVODOXIN_LIKE"/>
    <property type="match status" value="1"/>
</dbReference>
<evidence type="ECO:0000313" key="3">
    <source>
        <dbReference type="Proteomes" id="UP000239706"/>
    </source>
</evidence>
<name>A0A2T0B3B1_9CLOT</name>
<dbReference type="Proteomes" id="UP000239706">
    <property type="component" value="Unassembled WGS sequence"/>
</dbReference>
<dbReference type="GO" id="GO:0010181">
    <property type="term" value="F:FMN binding"/>
    <property type="evidence" value="ECO:0007669"/>
    <property type="project" value="InterPro"/>
</dbReference>
<dbReference type="AlphaFoldDB" id="A0A2T0B3B1"/>
<dbReference type="SUPFAM" id="SSF52218">
    <property type="entry name" value="Flavoproteins"/>
    <property type="match status" value="1"/>
</dbReference>
<gene>
    <name evidence="2" type="ORF">CLLI_17830</name>
</gene>
<reference evidence="2 3" key="1">
    <citation type="submission" date="2018-03" db="EMBL/GenBank/DDBJ databases">
        <title>Genome sequence of Clostridium liquoris DSM 100320.</title>
        <authorList>
            <person name="Poehlein A."/>
            <person name="Daniel R."/>
        </authorList>
    </citation>
    <scope>NUCLEOTIDE SEQUENCE [LARGE SCALE GENOMIC DNA]</scope>
    <source>
        <strain evidence="2 3">DSM 100320</strain>
    </source>
</reference>
<dbReference type="OrthoDB" id="9806505at2"/>
<organism evidence="2 3">
    <name type="scientific">Clostridium liquoris</name>
    <dbReference type="NCBI Taxonomy" id="1289519"/>
    <lineage>
        <taxon>Bacteria</taxon>
        <taxon>Bacillati</taxon>
        <taxon>Bacillota</taxon>
        <taxon>Clostridia</taxon>
        <taxon>Eubacteriales</taxon>
        <taxon>Clostridiaceae</taxon>
        <taxon>Clostridium</taxon>
    </lineage>
</organism>
<proteinExistence type="predicted"/>
<keyword evidence="3" id="KW-1185">Reference proteome</keyword>
<feature type="domain" description="Flavodoxin-like" evidence="1">
    <location>
        <begin position="6"/>
        <end position="158"/>
    </location>
</feature>
<dbReference type="Gene3D" id="3.40.50.360">
    <property type="match status" value="1"/>
</dbReference>
<comment type="caution">
    <text evidence="2">The sequence shown here is derived from an EMBL/GenBank/DDBJ whole genome shotgun (WGS) entry which is preliminary data.</text>
</comment>
<dbReference type="RefSeq" id="WP_106063868.1">
    <property type="nucleotide sequence ID" value="NZ_PVXO01000047.1"/>
</dbReference>
<dbReference type="EMBL" id="PVXO01000047">
    <property type="protein sequence ID" value="PRR78356.1"/>
    <property type="molecule type" value="Genomic_DNA"/>
</dbReference>
<dbReference type="InterPro" id="IPR008254">
    <property type="entry name" value="Flavodoxin/NO_synth"/>
</dbReference>
<evidence type="ECO:0000259" key="1">
    <source>
        <dbReference type="PROSITE" id="PS50902"/>
    </source>
</evidence>
<dbReference type="InterPro" id="IPR029039">
    <property type="entry name" value="Flavoprotein-like_sf"/>
</dbReference>
<dbReference type="PANTHER" id="PTHR39201">
    <property type="entry name" value="EXPORTED PROTEIN-RELATED"/>
    <property type="match status" value="1"/>
</dbReference>
<evidence type="ECO:0000313" key="2">
    <source>
        <dbReference type="EMBL" id="PRR78356.1"/>
    </source>
</evidence>
<protein>
    <submittedName>
        <fullName evidence="2">Flavodoxin</fullName>
    </submittedName>
</protein>
<sequence length="163" mass="18592">MEDKKVLVVYYSRTGTTKDVSKIIKEKLRCSVEEIHDAKNRQGIVGYIKAGREGFKKSMTVIKPIKKDPSMYDLVIIGTPVWAAHISPAIRTYIHENRQKFKNVALFSTQKGSSSNMVYKDVVELIGKIPIATLKLHSKDFKENNYMNKIQDFLKEISVKING</sequence>
<accession>A0A2T0B3B1</accession>
<dbReference type="PANTHER" id="PTHR39201:SF1">
    <property type="entry name" value="FLAVODOXIN-LIKE DOMAIN-CONTAINING PROTEIN"/>
    <property type="match status" value="1"/>
</dbReference>
<dbReference type="GO" id="GO:0016651">
    <property type="term" value="F:oxidoreductase activity, acting on NAD(P)H"/>
    <property type="evidence" value="ECO:0007669"/>
    <property type="project" value="UniProtKB-ARBA"/>
</dbReference>